<evidence type="ECO:0000313" key="5">
    <source>
        <dbReference type="Proteomes" id="UP000198748"/>
    </source>
</evidence>
<dbReference type="Pfam" id="PF16344">
    <property type="entry name" value="FecR_C"/>
    <property type="match status" value="1"/>
</dbReference>
<proteinExistence type="predicted"/>
<dbReference type="Pfam" id="PF04773">
    <property type="entry name" value="FecR"/>
    <property type="match status" value="1"/>
</dbReference>
<feature type="transmembrane region" description="Helical" evidence="1">
    <location>
        <begin position="73"/>
        <end position="95"/>
    </location>
</feature>
<dbReference type="InterPro" id="IPR006860">
    <property type="entry name" value="FecR"/>
</dbReference>
<feature type="domain" description="Protein FecR C-terminal" evidence="3">
    <location>
        <begin position="326"/>
        <end position="392"/>
    </location>
</feature>
<protein>
    <submittedName>
        <fullName evidence="4">FecR family protein</fullName>
    </submittedName>
</protein>
<dbReference type="InterPro" id="IPR012373">
    <property type="entry name" value="Ferrdict_sens_TM"/>
</dbReference>
<dbReference type="InterPro" id="IPR032508">
    <property type="entry name" value="FecR_C"/>
</dbReference>
<keyword evidence="1" id="KW-1133">Transmembrane helix</keyword>
<accession>A0A1G7GJM3</accession>
<organism evidence="4 5">
    <name type="scientific">Dyadobacter soli</name>
    <dbReference type="NCBI Taxonomy" id="659014"/>
    <lineage>
        <taxon>Bacteria</taxon>
        <taxon>Pseudomonadati</taxon>
        <taxon>Bacteroidota</taxon>
        <taxon>Cytophagia</taxon>
        <taxon>Cytophagales</taxon>
        <taxon>Spirosomataceae</taxon>
        <taxon>Dyadobacter</taxon>
    </lineage>
</organism>
<dbReference type="AlphaFoldDB" id="A0A1G7GJM3"/>
<dbReference type="GO" id="GO:0016989">
    <property type="term" value="F:sigma factor antagonist activity"/>
    <property type="evidence" value="ECO:0007669"/>
    <property type="project" value="TreeGrafter"/>
</dbReference>
<dbReference type="STRING" id="659014.SAMN04487996_107278"/>
<reference evidence="5" key="1">
    <citation type="submission" date="2016-10" db="EMBL/GenBank/DDBJ databases">
        <authorList>
            <person name="Varghese N."/>
            <person name="Submissions S."/>
        </authorList>
    </citation>
    <scope>NUCLEOTIDE SEQUENCE [LARGE SCALE GENOMIC DNA]</scope>
    <source>
        <strain evidence="5">DSM 25329</strain>
    </source>
</reference>
<dbReference type="Gene3D" id="2.60.120.1440">
    <property type="match status" value="1"/>
</dbReference>
<sequence>MELSKARELIQKYKDGTLTPAEKAILESWYLDLAKAERTPIDAETLESHLDEVWNALPLNNKAEIERGKVLSLFWRFVAAASVILILGVGTYFFYTGKNTAPIAEVVHPTDVAPGESKAVLTLADGAEIVLDSIVNGQLAREGNTSIVKTNPGEIVYTPSGEKTGGDNTLIYNTITTPKAGQFQVRLPDGTKVWLNAQSSVRFPTAFTGPERVVEIMGEVYFEVAKMTAGQRKVPFKVLAGKQLVEVLGTRFNINSYQDEGKIKTTLLEGSIKVRESGNANGGVLLRPGQQSELAAAGKDRAGSKQGFDVKTVNAGAVVAWKDGFFRFDNVGLPELMRQLARWYDMDVVYRAPAGDHEFVGQIERSAPLSKVLKILEMGDVHFRVEGKTIVVTE</sequence>
<gene>
    <name evidence="4" type="ORF">SAMN04487996_107278</name>
</gene>
<dbReference type="EMBL" id="FNAN01000007">
    <property type="protein sequence ID" value="SDE88352.1"/>
    <property type="molecule type" value="Genomic_DNA"/>
</dbReference>
<evidence type="ECO:0000313" key="4">
    <source>
        <dbReference type="EMBL" id="SDE88352.1"/>
    </source>
</evidence>
<keyword evidence="5" id="KW-1185">Reference proteome</keyword>
<evidence type="ECO:0000259" key="3">
    <source>
        <dbReference type="Pfam" id="PF16344"/>
    </source>
</evidence>
<keyword evidence="1" id="KW-0812">Transmembrane</keyword>
<dbReference type="Proteomes" id="UP000198748">
    <property type="component" value="Unassembled WGS sequence"/>
</dbReference>
<dbReference type="RefSeq" id="WP_090150583.1">
    <property type="nucleotide sequence ID" value="NZ_FNAN01000007.1"/>
</dbReference>
<keyword evidence="1" id="KW-0472">Membrane</keyword>
<dbReference type="OrthoDB" id="1452822at2"/>
<name>A0A1G7GJM3_9BACT</name>
<dbReference type="PANTHER" id="PTHR30273">
    <property type="entry name" value="PERIPLASMIC SIGNAL SENSOR AND SIGMA FACTOR ACTIVATOR FECR-RELATED"/>
    <property type="match status" value="1"/>
</dbReference>
<dbReference type="PANTHER" id="PTHR30273:SF2">
    <property type="entry name" value="PROTEIN FECR"/>
    <property type="match status" value="1"/>
</dbReference>
<evidence type="ECO:0000256" key="1">
    <source>
        <dbReference type="SAM" id="Phobius"/>
    </source>
</evidence>
<dbReference type="Gene3D" id="3.55.50.30">
    <property type="match status" value="1"/>
</dbReference>
<evidence type="ECO:0000259" key="2">
    <source>
        <dbReference type="Pfam" id="PF04773"/>
    </source>
</evidence>
<feature type="domain" description="FecR protein" evidence="2">
    <location>
        <begin position="174"/>
        <end position="273"/>
    </location>
</feature>